<accession>W2S154</accession>
<dbReference type="SUPFAM" id="SSF54427">
    <property type="entry name" value="NTF2-like"/>
    <property type="match status" value="1"/>
</dbReference>
<gene>
    <name evidence="1" type="ORF">HMPREF1541_01586</name>
</gene>
<dbReference type="AlphaFoldDB" id="W2S154"/>
<dbReference type="InParanoid" id="W2S154"/>
<dbReference type="Proteomes" id="UP000030752">
    <property type="component" value="Unassembled WGS sequence"/>
</dbReference>
<sequence>MAATTDPLHDTILDLEDQTWKALQRTGAALIPFLSKDCQMLFPMGVRVTATSTPNLKEVMTSEAFVPWVSYDMHEVLVTELGPDTALITYKVQALRPQVGAPDDGQPFKALIASVWRRSPGADWLMVLHQQTPYSELVEE</sequence>
<reference evidence="1 2" key="1">
    <citation type="submission" date="2013-03" db="EMBL/GenBank/DDBJ databases">
        <title>The Genome Sequence of Phialophora europaea CBS 101466.</title>
        <authorList>
            <consortium name="The Broad Institute Genomics Platform"/>
            <person name="Cuomo C."/>
            <person name="de Hoog S."/>
            <person name="Gorbushina A."/>
            <person name="Walker B."/>
            <person name="Young S.K."/>
            <person name="Zeng Q."/>
            <person name="Gargeya S."/>
            <person name="Fitzgerald M."/>
            <person name="Haas B."/>
            <person name="Abouelleil A."/>
            <person name="Allen A.W."/>
            <person name="Alvarado L."/>
            <person name="Arachchi H.M."/>
            <person name="Berlin A.M."/>
            <person name="Chapman S.B."/>
            <person name="Gainer-Dewar J."/>
            <person name="Goldberg J."/>
            <person name="Griggs A."/>
            <person name="Gujja S."/>
            <person name="Hansen M."/>
            <person name="Howarth C."/>
            <person name="Imamovic A."/>
            <person name="Ireland A."/>
            <person name="Larimer J."/>
            <person name="McCowan C."/>
            <person name="Murphy C."/>
            <person name="Pearson M."/>
            <person name="Poon T.W."/>
            <person name="Priest M."/>
            <person name="Roberts A."/>
            <person name="Saif S."/>
            <person name="Shea T."/>
            <person name="Sisk P."/>
            <person name="Sykes S."/>
            <person name="Wortman J."/>
            <person name="Nusbaum C."/>
            <person name="Birren B."/>
        </authorList>
    </citation>
    <scope>NUCLEOTIDE SEQUENCE [LARGE SCALE GENOMIC DNA]</scope>
    <source>
        <strain evidence="1 2">CBS 101466</strain>
    </source>
</reference>
<dbReference type="RefSeq" id="XP_008714167.1">
    <property type="nucleotide sequence ID" value="XM_008715945.1"/>
</dbReference>
<dbReference type="Gene3D" id="3.10.450.50">
    <property type="match status" value="1"/>
</dbReference>
<dbReference type="InterPro" id="IPR032710">
    <property type="entry name" value="NTF2-like_dom_sf"/>
</dbReference>
<dbReference type="OrthoDB" id="2865667at2759"/>
<name>W2S154_CYPE1</name>
<protein>
    <recommendedName>
        <fullName evidence="3">DUF4440 domain-containing protein</fullName>
    </recommendedName>
</protein>
<evidence type="ECO:0008006" key="3">
    <source>
        <dbReference type="Google" id="ProtNLM"/>
    </source>
</evidence>
<organism evidence="1 2">
    <name type="scientific">Cyphellophora europaea (strain CBS 101466)</name>
    <name type="common">Phialophora europaea</name>
    <dbReference type="NCBI Taxonomy" id="1220924"/>
    <lineage>
        <taxon>Eukaryota</taxon>
        <taxon>Fungi</taxon>
        <taxon>Dikarya</taxon>
        <taxon>Ascomycota</taxon>
        <taxon>Pezizomycotina</taxon>
        <taxon>Eurotiomycetes</taxon>
        <taxon>Chaetothyriomycetidae</taxon>
        <taxon>Chaetothyriales</taxon>
        <taxon>Cyphellophoraceae</taxon>
        <taxon>Cyphellophora</taxon>
    </lineage>
</organism>
<evidence type="ECO:0000313" key="1">
    <source>
        <dbReference type="EMBL" id="ETN42431.1"/>
    </source>
</evidence>
<dbReference type="HOGENOM" id="CLU_120072_0_0_1"/>
<dbReference type="EMBL" id="KB822718">
    <property type="protein sequence ID" value="ETN42431.1"/>
    <property type="molecule type" value="Genomic_DNA"/>
</dbReference>
<dbReference type="VEuPathDB" id="FungiDB:HMPREF1541_01586"/>
<evidence type="ECO:0000313" key="2">
    <source>
        <dbReference type="Proteomes" id="UP000030752"/>
    </source>
</evidence>
<keyword evidence="2" id="KW-1185">Reference proteome</keyword>
<dbReference type="eggNOG" id="ENOG502SS9Y">
    <property type="taxonomic scope" value="Eukaryota"/>
</dbReference>
<proteinExistence type="predicted"/>
<dbReference type="GeneID" id="19968925"/>